<evidence type="ECO:0000313" key="1">
    <source>
        <dbReference type="EMBL" id="KAF5189217.1"/>
    </source>
</evidence>
<name>A0A7J6VX00_THATH</name>
<keyword evidence="2" id="KW-1185">Reference proteome</keyword>
<dbReference type="Proteomes" id="UP000554482">
    <property type="component" value="Unassembled WGS sequence"/>
</dbReference>
<comment type="caution">
    <text evidence="1">The sequence shown here is derived from an EMBL/GenBank/DDBJ whole genome shotgun (WGS) entry which is preliminary data.</text>
</comment>
<sequence length="119" mass="14074">MLHYQFFYCQHKVLRTDLRLARRFERVTHTFKACIYTGEEPPFNGNETVTEVDAPNQGPTSYCGIYICEFMELLSFNNNIPKKFHEGFAEKKMVEYAVKILSTPNYSWDLELQKRHSKP</sequence>
<dbReference type="AlphaFoldDB" id="A0A7J6VX00"/>
<proteinExistence type="predicted"/>
<gene>
    <name evidence="1" type="ORF">FRX31_021195</name>
</gene>
<reference evidence="1 2" key="1">
    <citation type="submission" date="2020-06" db="EMBL/GenBank/DDBJ databases">
        <title>Transcriptomic and genomic resources for Thalictrum thalictroides and T. hernandezii: Facilitating candidate gene discovery in an emerging model plant lineage.</title>
        <authorList>
            <person name="Arias T."/>
            <person name="Riano-Pachon D.M."/>
            <person name="Di Stilio V.S."/>
        </authorList>
    </citation>
    <scope>NUCLEOTIDE SEQUENCE [LARGE SCALE GENOMIC DNA]</scope>
    <source>
        <strain evidence="2">cv. WT478/WT964</strain>
        <tissue evidence="1">Leaves</tissue>
    </source>
</reference>
<dbReference type="EMBL" id="JABWDY010025773">
    <property type="protein sequence ID" value="KAF5189217.1"/>
    <property type="molecule type" value="Genomic_DNA"/>
</dbReference>
<evidence type="ECO:0000313" key="2">
    <source>
        <dbReference type="Proteomes" id="UP000554482"/>
    </source>
</evidence>
<protein>
    <submittedName>
        <fullName evidence="1">Uncharacterized protein</fullName>
    </submittedName>
</protein>
<accession>A0A7J6VX00</accession>
<organism evidence="1 2">
    <name type="scientific">Thalictrum thalictroides</name>
    <name type="common">Rue-anemone</name>
    <name type="synonym">Anemone thalictroides</name>
    <dbReference type="NCBI Taxonomy" id="46969"/>
    <lineage>
        <taxon>Eukaryota</taxon>
        <taxon>Viridiplantae</taxon>
        <taxon>Streptophyta</taxon>
        <taxon>Embryophyta</taxon>
        <taxon>Tracheophyta</taxon>
        <taxon>Spermatophyta</taxon>
        <taxon>Magnoliopsida</taxon>
        <taxon>Ranunculales</taxon>
        <taxon>Ranunculaceae</taxon>
        <taxon>Thalictroideae</taxon>
        <taxon>Thalictrum</taxon>
    </lineage>
</organism>